<feature type="region of interest" description="Disordered" evidence="1">
    <location>
        <begin position="1"/>
        <end position="37"/>
    </location>
</feature>
<dbReference type="AlphaFoldDB" id="A0A841FLU4"/>
<accession>A0A841FLU4</accession>
<evidence type="ECO:0000313" key="3">
    <source>
        <dbReference type="Proteomes" id="UP000548476"/>
    </source>
</evidence>
<evidence type="ECO:0000313" key="2">
    <source>
        <dbReference type="EMBL" id="MBB6034157.1"/>
    </source>
</evidence>
<dbReference type="EMBL" id="JACHGT010000004">
    <property type="protein sequence ID" value="MBB6034157.1"/>
    <property type="molecule type" value="Genomic_DNA"/>
</dbReference>
<organism evidence="2 3">
    <name type="scientific">Phytomonospora endophytica</name>
    <dbReference type="NCBI Taxonomy" id="714109"/>
    <lineage>
        <taxon>Bacteria</taxon>
        <taxon>Bacillati</taxon>
        <taxon>Actinomycetota</taxon>
        <taxon>Actinomycetes</taxon>
        <taxon>Micromonosporales</taxon>
        <taxon>Micromonosporaceae</taxon>
        <taxon>Phytomonospora</taxon>
    </lineage>
</organism>
<reference evidence="2 3" key="1">
    <citation type="submission" date="2020-08" db="EMBL/GenBank/DDBJ databases">
        <title>Genomic Encyclopedia of Type Strains, Phase IV (KMG-IV): sequencing the most valuable type-strain genomes for metagenomic binning, comparative biology and taxonomic classification.</title>
        <authorList>
            <person name="Goeker M."/>
        </authorList>
    </citation>
    <scope>NUCLEOTIDE SEQUENCE [LARGE SCALE GENOMIC DNA]</scope>
    <source>
        <strain evidence="2 3">YIM 65646</strain>
    </source>
</reference>
<keyword evidence="3" id="KW-1185">Reference proteome</keyword>
<proteinExistence type="predicted"/>
<protein>
    <submittedName>
        <fullName evidence="2">Uncharacterized protein</fullName>
    </submittedName>
</protein>
<sequence length="68" mass="7528">MPRRSPGAERQAGGGRRAGDRARGMNADPDPAWTRDLIADDPAPRAAREHHRRALAARVGARQWIHQI</sequence>
<evidence type="ECO:0000256" key="1">
    <source>
        <dbReference type="SAM" id="MobiDB-lite"/>
    </source>
</evidence>
<dbReference type="Proteomes" id="UP000548476">
    <property type="component" value="Unassembled WGS sequence"/>
</dbReference>
<name>A0A841FLU4_9ACTN</name>
<comment type="caution">
    <text evidence="2">The sequence shown here is derived from an EMBL/GenBank/DDBJ whole genome shotgun (WGS) entry which is preliminary data.</text>
</comment>
<dbReference type="RefSeq" id="WP_184787046.1">
    <property type="nucleotide sequence ID" value="NZ_BONT01000045.1"/>
</dbReference>
<gene>
    <name evidence="2" type="ORF">HNR73_002007</name>
</gene>